<evidence type="ECO:0000313" key="2">
    <source>
        <dbReference type="EnsemblMetazoa" id="AMIN007792-PA"/>
    </source>
</evidence>
<protein>
    <submittedName>
        <fullName evidence="2">Uncharacterized protein</fullName>
    </submittedName>
</protein>
<reference evidence="2" key="2">
    <citation type="submission" date="2020-05" db="UniProtKB">
        <authorList>
            <consortium name="EnsemblMetazoa"/>
        </authorList>
    </citation>
    <scope>IDENTIFICATION</scope>
    <source>
        <strain evidence="2">MINIMUS1</strain>
    </source>
</reference>
<name>A0A182WBR3_9DIPT</name>
<organism evidence="2 3">
    <name type="scientific">Anopheles minimus</name>
    <dbReference type="NCBI Taxonomy" id="112268"/>
    <lineage>
        <taxon>Eukaryota</taxon>
        <taxon>Metazoa</taxon>
        <taxon>Ecdysozoa</taxon>
        <taxon>Arthropoda</taxon>
        <taxon>Hexapoda</taxon>
        <taxon>Insecta</taxon>
        <taxon>Pterygota</taxon>
        <taxon>Neoptera</taxon>
        <taxon>Endopterygota</taxon>
        <taxon>Diptera</taxon>
        <taxon>Nematocera</taxon>
        <taxon>Culicoidea</taxon>
        <taxon>Culicidae</taxon>
        <taxon>Anophelinae</taxon>
        <taxon>Anopheles</taxon>
    </lineage>
</organism>
<evidence type="ECO:0000256" key="1">
    <source>
        <dbReference type="SAM" id="SignalP"/>
    </source>
</evidence>
<evidence type="ECO:0000313" key="3">
    <source>
        <dbReference type="Proteomes" id="UP000075920"/>
    </source>
</evidence>
<sequence>MMTTVVSFVLCVLLATSTAVPVAQNVTGLGAVLTNIANSFVVVSEETEQLVHSRIDTEMPNIPHLESANALPSLVHISLTPEDHHIKAETQELVYTNDTDAQGVIKITIVDEDISEEITTDVTTTEQEDDATEEITTEMEDDLTTVQPSTTSSSTVRSTTPTAILTVLGSDQVDKEKEEEIKENIKEVEAMPVILTVGV</sequence>
<feature type="chain" id="PRO_5008141068" evidence="1">
    <location>
        <begin position="20"/>
        <end position="199"/>
    </location>
</feature>
<keyword evidence="1" id="KW-0732">Signal</keyword>
<accession>A0A182WBR3</accession>
<dbReference type="VEuPathDB" id="VectorBase:AMIN007792"/>
<dbReference type="AlphaFoldDB" id="A0A182WBR3"/>
<dbReference type="EnsemblMetazoa" id="AMIN007792-RA">
    <property type="protein sequence ID" value="AMIN007792-PA"/>
    <property type="gene ID" value="AMIN007792"/>
</dbReference>
<reference evidence="3" key="1">
    <citation type="submission" date="2013-03" db="EMBL/GenBank/DDBJ databases">
        <title>The Genome Sequence of Anopheles minimus MINIMUS1.</title>
        <authorList>
            <consortium name="The Broad Institute Genomics Platform"/>
            <person name="Neafsey D.E."/>
            <person name="Walton C."/>
            <person name="Walker B."/>
            <person name="Young S.K."/>
            <person name="Zeng Q."/>
            <person name="Gargeya S."/>
            <person name="Fitzgerald M."/>
            <person name="Haas B."/>
            <person name="Abouelleil A."/>
            <person name="Allen A.W."/>
            <person name="Alvarado L."/>
            <person name="Arachchi H.M."/>
            <person name="Berlin A.M."/>
            <person name="Chapman S.B."/>
            <person name="Gainer-Dewar J."/>
            <person name="Goldberg J."/>
            <person name="Griggs A."/>
            <person name="Gujja S."/>
            <person name="Hansen M."/>
            <person name="Howarth C."/>
            <person name="Imamovic A."/>
            <person name="Ireland A."/>
            <person name="Larimer J."/>
            <person name="McCowan C."/>
            <person name="Murphy C."/>
            <person name="Pearson M."/>
            <person name="Poon T.W."/>
            <person name="Priest M."/>
            <person name="Roberts A."/>
            <person name="Saif S."/>
            <person name="Shea T."/>
            <person name="Sisk P."/>
            <person name="Sykes S."/>
            <person name="Wortman J."/>
            <person name="Nusbaum C."/>
            <person name="Birren B."/>
        </authorList>
    </citation>
    <scope>NUCLEOTIDE SEQUENCE [LARGE SCALE GENOMIC DNA]</scope>
    <source>
        <strain evidence="3">MINIMUS1</strain>
    </source>
</reference>
<feature type="signal peptide" evidence="1">
    <location>
        <begin position="1"/>
        <end position="19"/>
    </location>
</feature>
<dbReference type="Proteomes" id="UP000075920">
    <property type="component" value="Unassembled WGS sequence"/>
</dbReference>
<proteinExistence type="predicted"/>
<keyword evidence="3" id="KW-1185">Reference proteome</keyword>